<dbReference type="SUPFAM" id="SSF47203">
    <property type="entry name" value="Acyl-CoA dehydrogenase C-terminal domain-like"/>
    <property type="match status" value="1"/>
</dbReference>
<dbReference type="Proteomes" id="UP001500320">
    <property type="component" value="Unassembled WGS sequence"/>
</dbReference>
<comment type="similarity">
    <text evidence="2">Belongs to the acyl-CoA dehydrogenase family.</text>
</comment>
<feature type="domain" description="Acyl-CoA dehydrogenase/oxidase N-terminal" evidence="7">
    <location>
        <begin position="6"/>
        <end position="92"/>
    </location>
</feature>
<dbReference type="PANTHER" id="PTHR43884">
    <property type="entry name" value="ACYL-COA DEHYDROGENASE"/>
    <property type="match status" value="1"/>
</dbReference>
<keyword evidence="3" id="KW-0285">Flavoprotein</keyword>
<gene>
    <name evidence="8" type="ORF">GCM10010466_42330</name>
</gene>
<dbReference type="Gene3D" id="1.10.540.10">
    <property type="entry name" value="Acyl-CoA dehydrogenase/oxidase, N-terminal domain"/>
    <property type="match status" value="1"/>
</dbReference>
<name>A0ABP6NHY3_9ACTN</name>
<evidence type="ECO:0000313" key="9">
    <source>
        <dbReference type="Proteomes" id="UP001500320"/>
    </source>
</evidence>
<dbReference type="InterPro" id="IPR036250">
    <property type="entry name" value="AcylCo_DH-like_C"/>
</dbReference>
<dbReference type="InterPro" id="IPR037069">
    <property type="entry name" value="AcylCoA_DH/ox_N_sf"/>
</dbReference>
<protein>
    <submittedName>
        <fullName evidence="8">Acyl-CoA dehydrogenase family protein</fullName>
    </submittedName>
</protein>
<comment type="caution">
    <text evidence="8">The sequence shown here is derived from an EMBL/GenBank/DDBJ whole genome shotgun (WGS) entry which is preliminary data.</text>
</comment>
<dbReference type="Pfam" id="PF02771">
    <property type="entry name" value="Acyl-CoA_dh_N"/>
    <property type="match status" value="1"/>
</dbReference>
<dbReference type="RefSeq" id="WP_344862143.1">
    <property type="nucleotide sequence ID" value="NZ_BAAAUT010000034.1"/>
</dbReference>
<dbReference type="Pfam" id="PF00441">
    <property type="entry name" value="Acyl-CoA_dh_1"/>
    <property type="match status" value="1"/>
</dbReference>
<evidence type="ECO:0000256" key="2">
    <source>
        <dbReference type="ARBA" id="ARBA00009347"/>
    </source>
</evidence>
<feature type="domain" description="Acyl-CoA dehydrogenase/oxidase C-terminal" evidence="6">
    <location>
        <begin position="244"/>
        <end position="377"/>
    </location>
</feature>
<proteinExistence type="inferred from homology"/>
<dbReference type="InterPro" id="IPR009075">
    <property type="entry name" value="AcylCo_DH/oxidase_C"/>
</dbReference>
<dbReference type="InterPro" id="IPR046373">
    <property type="entry name" value="Acyl-CoA_Oxase/DH_mid-dom_sf"/>
</dbReference>
<comment type="cofactor">
    <cofactor evidence="1">
        <name>FAD</name>
        <dbReference type="ChEBI" id="CHEBI:57692"/>
    </cofactor>
</comment>
<evidence type="ECO:0000259" key="7">
    <source>
        <dbReference type="Pfam" id="PF02771"/>
    </source>
</evidence>
<dbReference type="InterPro" id="IPR009100">
    <property type="entry name" value="AcylCoA_DH/oxidase_NM_dom_sf"/>
</dbReference>
<sequence length="381" mass="39074">MDFTFSDDQLALREVTRQFLAEHGGRAVQEARAEPGGLDHALWRRLTGELGLAGLAVPEVFGGAGAGLLEIAIVVEELGAFLLPVPYLASALTAALLAELAGGGAGTGAAAGTNFATDTDVAGGAGFAAKHLPGLADGSLIGALACAEVAAGGSPGVRLGAEGRLYGTAGHVLGGDVADVLLVAAASGDGVMLCGVRRDAPGLAVSVPPVLDPTRPQARITFTGTPATPLGVDGRRAVELLWTALAVESAGAARRCLSDTVDHLRRRRQFGRALGSFQALKHRCADLAVEIESAVSTAYYAAWAAAESPEEAAVVAPLAKAHCADVFWHAAAESMQLHGGIGFTWEHDAHLYLKRAKSTQLLYGAPAYLRGLVGRRAGILR</sequence>
<reference evidence="9" key="1">
    <citation type="journal article" date="2019" name="Int. J. Syst. Evol. Microbiol.">
        <title>The Global Catalogue of Microorganisms (GCM) 10K type strain sequencing project: providing services to taxonomists for standard genome sequencing and annotation.</title>
        <authorList>
            <consortium name="The Broad Institute Genomics Platform"/>
            <consortium name="The Broad Institute Genome Sequencing Center for Infectious Disease"/>
            <person name="Wu L."/>
            <person name="Ma J."/>
        </authorList>
    </citation>
    <scope>NUCLEOTIDE SEQUENCE [LARGE SCALE GENOMIC DNA]</scope>
    <source>
        <strain evidence="9">JCM 9373</strain>
    </source>
</reference>
<dbReference type="SUPFAM" id="SSF56645">
    <property type="entry name" value="Acyl-CoA dehydrogenase NM domain-like"/>
    <property type="match status" value="1"/>
</dbReference>
<evidence type="ECO:0000256" key="5">
    <source>
        <dbReference type="ARBA" id="ARBA00023002"/>
    </source>
</evidence>
<dbReference type="EMBL" id="BAAAUT010000034">
    <property type="protein sequence ID" value="GAA3146855.1"/>
    <property type="molecule type" value="Genomic_DNA"/>
</dbReference>
<dbReference type="PANTHER" id="PTHR43884:SF20">
    <property type="entry name" value="ACYL-COA DEHYDROGENASE FADE28"/>
    <property type="match status" value="1"/>
</dbReference>
<evidence type="ECO:0000256" key="1">
    <source>
        <dbReference type="ARBA" id="ARBA00001974"/>
    </source>
</evidence>
<evidence type="ECO:0000259" key="6">
    <source>
        <dbReference type="Pfam" id="PF00441"/>
    </source>
</evidence>
<evidence type="ECO:0000313" key="8">
    <source>
        <dbReference type="EMBL" id="GAA3146855.1"/>
    </source>
</evidence>
<keyword evidence="5" id="KW-0560">Oxidoreductase</keyword>
<organism evidence="8 9">
    <name type="scientific">Planomonospora alba</name>
    <dbReference type="NCBI Taxonomy" id="161354"/>
    <lineage>
        <taxon>Bacteria</taxon>
        <taxon>Bacillati</taxon>
        <taxon>Actinomycetota</taxon>
        <taxon>Actinomycetes</taxon>
        <taxon>Streptosporangiales</taxon>
        <taxon>Streptosporangiaceae</taxon>
        <taxon>Planomonospora</taxon>
    </lineage>
</organism>
<dbReference type="Gene3D" id="2.40.110.10">
    <property type="entry name" value="Butyryl-CoA Dehydrogenase, subunit A, domain 2"/>
    <property type="match status" value="1"/>
</dbReference>
<dbReference type="InterPro" id="IPR013786">
    <property type="entry name" value="AcylCoA_DH/ox_N"/>
</dbReference>
<keyword evidence="9" id="KW-1185">Reference proteome</keyword>
<evidence type="ECO:0000256" key="3">
    <source>
        <dbReference type="ARBA" id="ARBA00022630"/>
    </source>
</evidence>
<evidence type="ECO:0000256" key="4">
    <source>
        <dbReference type="ARBA" id="ARBA00022827"/>
    </source>
</evidence>
<dbReference type="Gene3D" id="1.20.140.10">
    <property type="entry name" value="Butyryl-CoA Dehydrogenase, subunit A, domain 3"/>
    <property type="match status" value="1"/>
</dbReference>
<keyword evidence="4" id="KW-0274">FAD</keyword>
<accession>A0ABP6NHY3</accession>